<accession>A0A1W6NZ24</accession>
<dbReference type="OrthoDB" id="8076130at2"/>
<reference evidence="2 3" key="1">
    <citation type="submission" date="2017-02" db="EMBL/GenBank/DDBJ databases">
        <title>Ketogulonicigenium robustum SPU B003 Genome sequencing and assembly.</title>
        <authorList>
            <person name="Li Y."/>
            <person name="Liu L."/>
            <person name="Wang C."/>
            <person name="Zhang M."/>
            <person name="Zhang T."/>
            <person name="Zhang Y."/>
        </authorList>
    </citation>
    <scope>NUCLEOTIDE SEQUENCE [LARGE SCALE GENOMIC DNA]</scope>
    <source>
        <strain evidence="2 3">SPU_B003</strain>
    </source>
</reference>
<dbReference type="RefSeq" id="WP_085785978.1">
    <property type="nucleotide sequence ID" value="NZ_CP019937.1"/>
</dbReference>
<dbReference type="KEGG" id="kro:BVG79_01075"/>
<evidence type="ECO:0008006" key="4">
    <source>
        <dbReference type="Google" id="ProtNLM"/>
    </source>
</evidence>
<dbReference type="Pfam" id="PF13730">
    <property type="entry name" value="HTH_36"/>
    <property type="match status" value="1"/>
</dbReference>
<name>A0A1W6NZ24_9RHOB</name>
<feature type="compositionally biased region" description="Polar residues" evidence="1">
    <location>
        <begin position="118"/>
        <end position="128"/>
    </location>
</feature>
<dbReference type="InterPro" id="IPR036390">
    <property type="entry name" value="WH_DNA-bd_sf"/>
</dbReference>
<feature type="region of interest" description="Disordered" evidence="1">
    <location>
        <begin position="83"/>
        <end position="128"/>
    </location>
</feature>
<gene>
    <name evidence="2" type="ORF">BVG79_01075</name>
</gene>
<proteinExistence type="predicted"/>
<organism evidence="2 3">
    <name type="scientific">Ketogulonicigenium robustum</name>
    <dbReference type="NCBI Taxonomy" id="92947"/>
    <lineage>
        <taxon>Bacteria</taxon>
        <taxon>Pseudomonadati</taxon>
        <taxon>Pseudomonadota</taxon>
        <taxon>Alphaproteobacteria</taxon>
        <taxon>Rhodobacterales</taxon>
        <taxon>Roseobacteraceae</taxon>
        <taxon>Ketogulonicigenium</taxon>
    </lineage>
</organism>
<dbReference type="Proteomes" id="UP000242447">
    <property type="component" value="Chromosome"/>
</dbReference>
<evidence type="ECO:0000313" key="3">
    <source>
        <dbReference type="Proteomes" id="UP000242447"/>
    </source>
</evidence>
<evidence type="ECO:0000313" key="2">
    <source>
        <dbReference type="EMBL" id="ARO14421.1"/>
    </source>
</evidence>
<protein>
    <recommendedName>
        <fullName evidence="4">Helix-turn-helix domain-containing protein</fullName>
    </recommendedName>
</protein>
<dbReference type="AlphaFoldDB" id="A0A1W6NZ24"/>
<dbReference type="InterPro" id="IPR036388">
    <property type="entry name" value="WH-like_DNA-bd_sf"/>
</dbReference>
<evidence type="ECO:0000256" key="1">
    <source>
        <dbReference type="SAM" id="MobiDB-lite"/>
    </source>
</evidence>
<dbReference type="SUPFAM" id="SSF46785">
    <property type="entry name" value="Winged helix' DNA-binding domain"/>
    <property type="match status" value="1"/>
</dbReference>
<dbReference type="STRING" id="92947.BVG79_01075"/>
<keyword evidence="3" id="KW-1185">Reference proteome</keyword>
<dbReference type="Gene3D" id="1.10.10.10">
    <property type="entry name" value="Winged helix-like DNA-binding domain superfamily/Winged helix DNA-binding domain"/>
    <property type="match status" value="1"/>
</dbReference>
<dbReference type="EMBL" id="CP019937">
    <property type="protein sequence ID" value="ARO14421.1"/>
    <property type="molecule type" value="Genomic_DNA"/>
</dbReference>
<sequence>MSVKIMSAIWEAEGIDASECLVLIALADHADDEGRCYPSIARLCKRTKMSDRGVQKVIARLIEKGFVTVVQNAGRAGSNLYIINPDAGKTPEPCSPPNDVHPEPRSPPPEPRSENPRTTFTQTVKNHH</sequence>